<dbReference type="STRING" id="1509407.A0A0L1IWZ9"/>
<feature type="region of interest" description="Disordered" evidence="1">
    <location>
        <begin position="1"/>
        <end position="45"/>
    </location>
</feature>
<comment type="caution">
    <text evidence="2">The sequence shown here is derived from an EMBL/GenBank/DDBJ whole genome shotgun (WGS) entry which is preliminary data.</text>
</comment>
<protein>
    <submittedName>
        <fullName evidence="2">Uncharacterized protein</fullName>
    </submittedName>
</protein>
<sequence length="650" mass="70397">MSGQSFTDSLPAPTAGWDNGPSKLELKEREKQSQLEAFGPTDSHALSQIDHDEKGLAQKAGDTDEVTDLGWQHSPQGRIVAGLSNEDLWMLIRRFNKQIYYVKAVPDAPLQRLDLNRAEDEHFSPDKLRATLERFYTTIVVSLAAFYKHIIRLRSWRELGGQGCFAETWLFPPAPIALVDSNTGGVQKPKAGVLGSHDSVTGAPEKMKGEAAEQEASNLITSAATVAVGSVAGKHDQGTPEGAPMEDSVPDAMHTVSEAADAQTAAHGGVPDSTHDKTREPMKETVLNGANLGMRILSDITDIYEKLGNALSPTPPFSSTTPYVRLASILSLGLLGSFVTSSYVFVKMGTFVVGFGFFGDPVFARITAYLNRKYPGWIKLLELQNSLLKGIPTNAQLTLTLLRIGETNAAPLPPPPSDALQKAPSAPTSLNPSQVNLDASEEEIAQAVAPDPVTQAQEEEEKSQANKRKKTIGSRIVGFFRGTTATGIESKLAVDRVRAAAGSEHAKSRLGILSRKGKRALPLGPVQFDARYKGSRGAVVIDSARDPPVLYFTTDPDALLGDQRLESREKGTVSFSMPVTDIRELRKIGGFGWKGKLAAGWAMGSKEVVDGLEIVGKDPKKQHYQLTAMKMRNQLFNRLVAIDGQVWESY</sequence>
<dbReference type="PANTHER" id="PTHR38694:SF1">
    <property type="entry name" value="PEROXIN DOMAIN-CONTAINING PROTEIN"/>
    <property type="match status" value="1"/>
</dbReference>
<feature type="region of interest" description="Disordered" evidence="1">
    <location>
        <begin position="450"/>
        <end position="469"/>
    </location>
</feature>
<evidence type="ECO:0000313" key="3">
    <source>
        <dbReference type="Proteomes" id="UP000037505"/>
    </source>
</evidence>
<accession>A0A0L1IWZ9</accession>
<gene>
    <name evidence="2" type="ORF">ANOM_007561</name>
</gene>
<dbReference type="Proteomes" id="UP000037505">
    <property type="component" value="Unassembled WGS sequence"/>
</dbReference>
<dbReference type="PANTHER" id="PTHR38694">
    <property type="entry name" value="CONSERVED EXPRESSED PROTEIN"/>
    <property type="match status" value="1"/>
</dbReference>
<dbReference type="RefSeq" id="XP_015404942.1">
    <property type="nucleotide sequence ID" value="XM_015552817.1"/>
</dbReference>
<dbReference type="GeneID" id="26809365"/>
<keyword evidence="3" id="KW-1185">Reference proteome</keyword>
<dbReference type="AlphaFoldDB" id="A0A0L1IWZ9"/>
<dbReference type="OrthoDB" id="1708389at2759"/>
<dbReference type="EMBL" id="JNOM01000232">
    <property type="protein sequence ID" value="KNG84019.1"/>
    <property type="molecule type" value="Genomic_DNA"/>
</dbReference>
<evidence type="ECO:0000256" key="1">
    <source>
        <dbReference type="SAM" id="MobiDB-lite"/>
    </source>
</evidence>
<reference evidence="2 3" key="1">
    <citation type="submission" date="2014-06" db="EMBL/GenBank/DDBJ databases">
        <title>The Genome of the Aflatoxigenic Filamentous Fungus Aspergillus nomius.</title>
        <authorList>
            <person name="Moore M.G."/>
            <person name="Shannon B.M."/>
            <person name="Brian M.M."/>
        </authorList>
    </citation>
    <scope>NUCLEOTIDE SEQUENCE [LARGE SCALE GENOMIC DNA]</scope>
    <source>
        <strain evidence="2 3">NRRL 13137</strain>
    </source>
</reference>
<feature type="compositionally biased region" description="Basic and acidic residues" evidence="1">
    <location>
        <begin position="24"/>
        <end position="33"/>
    </location>
</feature>
<proteinExistence type="predicted"/>
<name>A0A0L1IWZ9_ASPN3</name>
<feature type="region of interest" description="Disordered" evidence="1">
    <location>
        <begin position="260"/>
        <end position="279"/>
    </location>
</feature>
<evidence type="ECO:0000313" key="2">
    <source>
        <dbReference type="EMBL" id="KNG84019.1"/>
    </source>
</evidence>
<organism evidence="2 3">
    <name type="scientific">Aspergillus nomiae NRRL (strain ATCC 15546 / NRRL 13137 / CBS 260.88 / M93)</name>
    <dbReference type="NCBI Taxonomy" id="1509407"/>
    <lineage>
        <taxon>Eukaryota</taxon>
        <taxon>Fungi</taxon>
        <taxon>Dikarya</taxon>
        <taxon>Ascomycota</taxon>
        <taxon>Pezizomycotina</taxon>
        <taxon>Eurotiomycetes</taxon>
        <taxon>Eurotiomycetidae</taxon>
        <taxon>Eurotiales</taxon>
        <taxon>Aspergillaceae</taxon>
        <taxon>Aspergillus</taxon>
        <taxon>Aspergillus subgen. Circumdati</taxon>
    </lineage>
</organism>
<dbReference type="Pfam" id="PF11696">
    <property type="entry name" value="DUF3292"/>
    <property type="match status" value="2"/>
</dbReference>
<dbReference type="InterPro" id="IPR021709">
    <property type="entry name" value="DUF3292"/>
</dbReference>
<feature type="region of interest" description="Disordered" evidence="1">
    <location>
        <begin position="410"/>
        <end position="434"/>
    </location>
</feature>